<keyword evidence="3" id="KW-0732">Signal</keyword>
<dbReference type="GO" id="GO:0016787">
    <property type="term" value="F:hydrolase activity"/>
    <property type="evidence" value="ECO:0007669"/>
    <property type="project" value="UniProtKB-KW"/>
</dbReference>
<dbReference type="EMBL" id="JAQNDM010000002">
    <property type="protein sequence ID" value="MDC0709300.1"/>
    <property type="molecule type" value="Genomic_DNA"/>
</dbReference>
<protein>
    <submittedName>
        <fullName evidence="5">Alpha/beta hydrolase</fullName>
    </submittedName>
</protein>
<feature type="signal peptide" evidence="3">
    <location>
        <begin position="1"/>
        <end position="20"/>
    </location>
</feature>
<dbReference type="InterPro" id="IPR013094">
    <property type="entry name" value="AB_hydrolase_3"/>
</dbReference>
<dbReference type="PROSITE" id="PS01173">
    <property type="entry name" value="LIPASE_GDXG_HIS"/>
    <property type="match status" value="1"/>
</dbReference>
<sequence>MKFHLLVAGLLAVPAASAFAASLEPKAQAVIDALDKEGGAPIHQMPLAASREFIRKAQAGEVKKPAADIEDRIIPGGDIGEVSVRIVRPKGVPGLLPAVIYLHGGGWVLGDKDTHDLLIRELAQGTQAAIVFVNYSPSPEAHFPVAIEQAYATAKWVAENGKKAKLDGSRLAIAGDSAGGDMTAAVTLMAKQRGGPKLRYQVLFSPVTDSTFTTGSYLEFQNGPLLTKPTMEWFWQQYVRTDADRVNILAAPLRASLEELSGLPPALVITSENDVLRDEGEAYARKLAQAGVSVTGVRYLGTFHDFMMFNAVSDTSAFKSAIQQASSALKDALKK</sequence>
<dbReference type="InterPro" id="IPR029058">
    <property type="entry name" value="AB_hydrolase_fold"/>
</dbReference>
<keyword evidence="2 5" id="KW-0378">Hydrolase</keyword>
<evidence type="ECO:0000313" key="5">
    <source>
        <dbReference type="EMBL" id="MDC0709300.1"/>
    </source>
</evidence>
<comment type="similarity">
    <text evidence="1">Belongs to the 'GDXG' lipolytic enzyme family.</text>
</comment>
<dbReference type="PANTHER" id="PTHR48081:SF8">
    <property type="entry name" value="ALPHA_BETA HYDROLASE FOLD-3 DOMAIN-CONTAINING PROTEIN-RELATED"/>
    <property type="match status" value="1"/>
</dbReference>
<dbReference type="PANTHER" id="PTHR48081">
    <property type="entry name" value="AB HYDROLASE SUPERFAMILY PROTEIN C4A8.06C"/>
    <property type="match status" value="1"/>
</dbReference>
<dbReference type="SUPFAM" id="SSF53474">
    <property type="entry name" value="alpha/beta-Hydrolases"/>
    <property type="match status" value="1"/>
</dbReference>
<evidence type="ECO:0000256" key="3">
    <source>
        <dbReference type="SAM" id="SignalP"/>
    </source>
</evidence>
<accession>A0ABT5D6L3</accession>
<evidence type="ECO:0000256" key="1">
    <source>
        <dbReference type="ARBA" id="ARBA00010515"/>
    </source>
</evidence>
<comment type="caution">
    <text evidence="5">The sequence shown here is derived from an EMBL/GenBank/DDBJ whole genome shotgun (WGS) entry which is preliminary data.</text>
</comment>
<evidence type="ECO:0000259" key="4">
    <source>
        <dbReference type="Pfam" id="PF07859"/>
    </source>
</evidence>
<feature type="domain" description="Alpha/beta hydrolase fold-3" evidence="4">
    <location>
        <begin position="99"/>
        <end position="307"/>
    </location>
</feature>
<dbReference type="RefSeq" id="WP_272137742.1">
    <property type="nucleotide sequence ID" value="NZ_JAQNDM010000002.1"/>
</dbReference>
<dbReference type="Proteomes" id="UP001221838">
    <property type="component" value="Unassembled WGS sequence"/>
</dbReference>
<reference evidence="5 6" key="1">
    <citation type="submission" date="2022-11" db="EMBL/GenBank/DDBJ databases">
        <title>Minimal conservation of predation-associated metabolite biosynthetic gene clusters underscores biosynthetic potential of Myxococcota including descriptions for ten novel species: Archangium lansinium sp. nov., Myxococcus landrumus sp. nov., Nannocystis bai.</title>
        <authorList>
            <person name="Ahearne A."/>
            <person name="Stevens C."/>
            <person name="Dowd S."/>
        </authorList>
    </citation>
    <scope>NUCLEOTIDE SEQUENCE [LARGE SCALE GENOMIC DNA]</scope>
    <source>
        <strain evidence="5 6">NCWAL01</strain>
    </source>
</reference>
<evidence type="ECO:0000313" key="6">
    <source>
        <dbReference type="Proteomes" id="UP001221838"/>
    </source>
</evidence>
<proteinExistence type="inferred from homology"/>
<dbReference type="Pfam" id="PF07859">
    <property type="entry name" value="Abhydrolase_3"/>
    <property type="match status" value="1"/>
</dbReference>
<feature type="chain" id="PRO_5045721981" evidence="3">
    <location>
        <begin position="21"/>
        <end position="335"/>
    </location>
</feature>
<dbReference type="InterPro" id="IPR002168">
    <property type="entry name" value="Lipase_GDXG_HIS_AS"/>
</dbReference>
<gene>
    <name evidence="5" type="ORF">POL68_12575</name>
</gene>
<organism evidence="5 6">
    <name type="scientific">Stigmatella ashevillensis</name>
    <dbReference type="NCBI Taxonomy" id="2995309"/>
    <lineage>
        <taxon>Bacteria</taxon>
        <taxon>Pseudomonadati</taxon>
        <taxon>Myxococcota</taxon>
        <taxon>Myxococcia</taxon>
        <taxon>Myxococcales</taxon>
        <taxon>Cystobacterineae</taxon>
        <taxon>Archangiaceae</taxon>
        <taxon>Stigmatella</taxon>
    </lineage>
</organism>
<dbReference type="InterPro" id="IPR050300">
    <property type="entry name" value="GDXG_lipolytic_enzyme"/>
</dbReference>
<name>A0ABT5D6L3_9BACT</name>
<evidence type="ECO:0000256" key="2">
    <source>
        <dbReference type="ARBA" id="ARBA00022801"/>
    </source>
</evidence>
<dbReference type="Gene3D" id="3.40.50.1820">
    <property type="entry name" value="alpha/beta hydrolase"/>
    <property type="match status" value="1"/>
</dbReference>
<keyword evidence="6" id="KW-1185">Reference proteome</keyword>